<sequence length="107" mass="11831">MPSPSPWPISATGKRKRLDMEDELTSFLAPTPTKRKGSSDVLRKGQWANTEERLARLLIEAFEDGYLPISTGIRLRGAAAMRPAWSTLKRLGVPVALLPAQPSSRNF</sequence>
<dbReference type="AlphaFoldDB" id="A0A6A3J9N2"/>
<reference evidence="1 2" key="1">
    <citation type="submission" date="2018-09" db="EMBL/GenBank/DDBJ databases">
        <title>Genomic investigation of the strawberry pathogen Phytophthora fragariae indicates pathogenicity is determined by transcriptional variation in three key races.</title>
        <authorList>
            <person name="Adams T.M."/>
            <person name="Armitage A.D."/>
            <person name="Sobczyk M.K."/>
            <person name="Bates H.J."/>
            <person name="Dunwell J.M."/>
            <person name="Nellist C.F."/>
            <person name="Harrison R.J."/>
        </authorList>
    </citation>
    <scope>NUCLEOTIDE SEQUENCE [LARGE SCALE GENOMIC DNA]</scope>
    <source>
        <strain evidence="1 2">SCRP249</strain>
    </source>
</reference>
<evidence type="ECO:0000313" key="2">
    <source>
        <dbReference type="Proteomes" id="UP000429607"/>
    </source>
</evidence>
<organism evidence="1 2">
    <name type="scientific">Phytophthora rubi</name>
    <dbReference type="NCBI Taxonomy" id="129364"/>
    <lineage>
        <taxon>Eukaryota</taxon>
        <taxon>Sar</taxon>
        <taxon>Stramenopiles</taxon>
        <taxon>Oomycota</taxon>
        <taxon>Peronosporomycetes</taxon>
        <taxon>Peronosporales</taxon>
        <taxon>Peronosporaceae</taxon>
        <taxon>Phytophthora</taxon>
    </lineage>
</organism>
<comment type="caution">
    <text evidence="1">The sequence shown here is derived from an EMBL/GenBank/DDBJ whole genome shotgun (WGS) entry which is preliminary data.</text>
</comment>
<evidence type="ECO:0000313" key="1">
    <source>
        <dbReference type="EMBL" id="KAE8991022.1"/>
    </source>
</evidence>
<name>A0A6A3J9N2_9STRA</name>
<accession>A0A6A3J9N2</accession>
<gene>
    <name evidence="1" type="ORF">PR001_g21342</name>
</gene>
<protein>
    <submittedName>
        <fullName evidence="1">Uncharacterized protein</fullName>
    </submittedName>
</protein>
<dbReference type="Proteomes" id="UP000429607">
    <property type="component" value="Unassembled WGS sequence"/>
</dbReference>
<proteinExistence type="predicted"/>
<dbReference type="EMBL" id="QXFV01002217">
    <property type="protein sequence ID" value="KAE8991022.1"/>
    <property type="molecule type" value="Genomic_DNA"/>
</dbReference>